<evidence type="ECO:0000313" key="1">
    <source>
        <dbReference type="EMBL" id="CAE7229126.1"/>
    </source>
</evidence>
<comment type="caution">
    <text evidence="1">The sequence shown here is derived from an EMBL/GenBank/DDBJ whole genome shotgun (WGS) entry which is preliminary data.</text>
</comment>
<dbReference type="AlphaFoldDB" id="A0A812KS79"/>
<gene>
    <name evidence="1" type="ORF">SPIL2461_LOCUS3386</name>
</gene>
<reference evidence="1" key="1">
    <citation type="submission" date="2021-02" db="EMBL/GenBank/DDBJ databases">
        <authorList>
            <person name="Dougan E. K."/>
            <person name="Rhodes N."/>
            <person name="Thang M."/>
            <person name="Chan C."/>
        </authorList>
    </citation>
    <scope>NUCLEOTIDE SEQUENCE</scope>
</reference>
<dbReference type="Proteomes" id="UP000649617">
    <property type="component" value="Unassembled WGS sequence"/>
</dbReference>
<sequence length="114" mass="12966">MIAKFLLSKGPFVGAYSFFFGTFFDGKHHYQLTWPPIYKATTSVAKLIRHHLFLTVPVDKFSESFITYTGNPYAVSAAHFEAIKADPNRNLVDNDNFPMLDIENVVLDCRQSSE</sequence>
<protein>
    <submittedName>
        <fullName evidence="1">Uncharacterized protein</fullName>
    </submittedName>
</protein>
<name>A0A812KS79_SYMPI</name>
<dbReference type="EMBL" id="CAJNIZ010004113">
    <property type="protein sequence ID" value="CAE7229126.1"/>
    <property type="molecule type" value="Genomic_DNA"/>
</dbReference>
<accession>A0A812KS79</accession>
<evidence type="ECO:0000313" key="2">
    <source>
        <dbReference type="Proteomes" id="UP000649617"/>
    </source>
</evidence>
<keyword evidence="2" id="KW-1185">Reference proteome</keyword>
<proteinExistence type="predicted"/>
<organism evidence="1 2">
    <name type="scientific">Symbiodinium pilosum</name>
    <name type="common">Dinoflagellate</name>
    <dbReference type="NCBI Taxonomy" id="2952"/>
    <lineage>
        <taxon>Eukaryota</taxon>
        <taxon>Sar</taxon>
        <taxon>Alveolata</taxon>
        <taxon>Dinophyceae</taxon>
        <taxon>Suessiales</taxon>
        <taxon>Symbiodiniaceae</taxon>
        <taxon>Symbiodinium</taxon>
    </lineage>
</organism>